<dbReference type="InterPro" id="IPR029039">
    <property type="entry name" value="Flavoprotein-like_sf"/>
</dbReference>
<reference evidence="2" key="1">
    <citation type="submission" date="2016-10" db="EMBL/GenBank/DDBJ databases">
        <authorList>
            <person name="Varghese N."/>
            <person name="Submissions S."/>
        </authorList>
    </citation>
    <scope>NUCLEOTIDE SEQUENCE [LARGE SCALE GENOMIC DNA]</scope>
    <source>
        <strain evidence="2">DSM 25751</strain>
    </source>
</reference>
<evidence type="ECO:0000313" key="2">
    <source>
        <dbReference type="Proteomes" id="UP000198564"/>
    </source>
</evidence>
<evidence type="ECO:0000313" key="1">
    <source>
        <dbReference type="EMBL" id="SEI73664.1"/>
    </source>
</evidence>
<protein>
    <submittedName>
        <fullName evidence="1">Protein involved in ribonucleotide reduction</fullName>
    </submittedName>
</protein>
<dbReference type="Gene3D" id="3.40.50.360">
    <property type="match status" value="1"/>
</dbReference>
<accession>A0A1H6T6A9</accession>
<organism evidence="1 2">
    <name type="scientific">Alkalibacterium gilvum</name>
    <dbReference type="NCBI Taxonomy" id="1130080"/>
    <lineage>
        <taxon>Bacteria</taxon>
        <taxon>Bacillati</taxon>
        <taxon>Bacillota</taxon>
        <taxon>Bacilli</taxon>
        <taxon>Lactobacillales</taxon>
        <taxon>Carnobacteriaceae</taxon>
        <taxon>Alkalibacterium</taxon>
    </lineage>
</organism>
<dbReference type="SUPFAM" id="SSF52218">
    <property type="entry name" value="Flavoproteins"/>
    <property type="match status" value="1"/>
</dbReference>
<dbReference type="Pfam" id="PF07972">
    <property type="entry name" value="Flavodoxin_NdrI"/>
    <property type="match status" value="1"/>
</dbReference>
<dbReference type="PIRSF" id="PIRSF005087">
    <property type="entry name" value="NrdI"/>
    <property type="match status" value="1"/>
</dbReference>
<dbReference type="GO" id="GO:0010181">
    <property type="term" value="F:FMN binding"/>
    <property type="evidence" value="ECO:0007669"/>
    <property type="project" value="InterPro"/>
</dbReference>
<proteinExistence type="predicted"/>
<gene>
    <name evidence="1" type="ORF">SAMN04488113_11513</name>
</gene>
<dbReference type="PANTHER" id="PTHR37297">
    <property type="entry name" value="PROTEIN NRDI"/>
    <property type="match status" value="1"/>
</dbReference>
<dbReference type="EMBL" id="FNYW01000015">
    <property type="protein sequence ID" value="SEI73664.1"/>
    <property type="molecule type" value="Genomic_DNA"/>
</dbReference>
<name>A0A1H6T6A9_9LACT</name>
<dbReference type="AlphaFoldDB" id="A0A1H6T6A9"/>
<dbReference type="PANTHER" id="PTHR37297:SF1">
    <property type="entry name" value="PROTEIN NRDI"/>
    <property type="match status" value="1"/>
</dbReference>
<dbReference type="Proteomes" id="UP000198564">
    <property type="component" value="Unassembled WGS sequence"/>
</dbReference>
<dbReference type="STRING" id="1130080.SAMN04488113_11513"/>
<dbReference type="InterPro" id="IPR004465">
    <property type="entry name" value="RNR_NrdI"/>
</dbReference>
<dbReference type="NCBIfam" id="TIGR00333">
    <property type="entry name" value="nrdI"/>
    <property type="match status" value="1"/>
</dbReference>
<sequence>MVLDLKCLIDWRKSMVIIYFSLTGQTRKFVDKLNMDVLELNPADPFVEINEPFIIVTPAYDKEVTEILNDFLETGSNIEWFKGVAGGGNINFGKLFAFTAKDIARDYNVPLLHTFEFQGNQADVSKLKKAVNNIGINRYNE</sequence>
<keyword evidence="2" id="KW-1185">Reference proteome</keyword>